<name>A0A0R3WQE2_HYDTA</name>
<dbReference type="WBParaSite" id="TTAC_0000298201-mRNA-1">
    <property type="protein sequence ID" value="TTAC_0000298201-mRNA-1"/>
    <property type="gene ID" value="TTAC_0000298201"/>
</dbReference>
<reference evidence="1" key="1">
    <citation type="submission" date="2017-02" db="UniProtKB">
        <authorList>
            <consortium name="WormBaseParasite"/>
        </authorList>
    </citation>
    <scope>IDENTIFICATION</scope>
</reference>
<evidence type="ECO:0000313" key="1">
    <source>
        <dbReference type="WBParaSite" id="TTAC_0000298201-mRNA-1"/>
    </source>
</evidence>
<accession>A0A0R3WQE2</accession>
<proteinExistence type="predicted"/>
<sequence>LLPFSLRVQVSLRRWQDRCGTTYATWYCVIFTSYNPGTMTAFGVVKANVVSRKTVVAMAVSSHTFLLLNSKCFSVKVLSKWVSWIDVVIRLRQGGIQQIGSRHQTK</sequence>
<dbReference type="AlphaFoldDB" id="A0A0R3WQE2"/>
<protein>
    <submittedName>
        <fullName evidence="1">DUF1736 domain-containing protein</fullName>
    </submittedName>
</protein>
<organism evidence="1">
    <name type="scientific">Hydatigena taeniaeformis</name>
    <name type="common">Feline tapeworm</name>
    <name type="synonym">Taenia taeniaeformis</name>
    <dbReference type="NCBI Taxonomy" id="6205"/>
    <lineage>
        <taxon>Eukaryota</taxon>
        <taxon>Metazoa</taxon>
        <taxon>Spiralia</taxon>
        <taxon>Lophotrochozoa</taxon>
        <taxon>Platyhelminthes</taxon>
        <taxon>Cestoda</taxon>
        <taxon>Eucestoda</taxon>
        <taxon>Cyclophyllidea</taxon>
        <taxon>Taeniidae</taxon>
        <taxon>Hydatigera</taxon>
    </lineage>
</organism>